<dbReference type="InterPro" id="IPR036034">
    <property type="entry name" value="PDZ_sf"/>
</dbReference>
<dbReference type="OrthoDB" id="626167at2759"/>
<feature type="domain" description="PDZ" evidence="1">
    <location>
        <begin position="480"/>
        <end position="526"/>
    </location>
</feature>
<dbReference type="PROSITE" id="PS50106">
    <property type="entry name" value="PDZ"/>
    <property type="match status" value="1"/>
</dbReference>
<gene>
    <name evidence="2" type="ORF">OIDMADRAFT_177929</name>
</gene>
<reference evidence="3" key="2">
    <citation type="submission" date="2015-01" db="EMBL/GenBank/DDBJ databases">
        <title>Evolutionary Origins and Diversification of the Mycorrhizal Mutualists.</title>
        <authorList>
            <consortium name="DOE Joint Genome Institute"/>
            <consortium name="Mycorrhizal Genomics Consortium"/>
            <person name="Kohler A."/>
            <person name="Kuo A."/>
            <person name="Nagy L.G."/>
            <person name="Floudas D."/>
            <person name="Copeland A."/>
            <person name="Barry K.W."/>
            <person name="Cichocki N."/>
            <person name="Veneault-Fourrey C."/>
            <person name="LaButti K."/>
            <person name="Lindquist E.A."/>
            <person name="Lipzen A."/>
            <person name="Lundell T."/>
            <person name="Morin E."/>
            <person name="Murat C."/>
            <person name="Riley R."/>
            <person name="Ohm R."/>
            <person name="Sun H."/>
            <person name="Tunlid A."/>
            <person name="Henrissat B."/>
            <person name="Grigoriev I.V."/>
            <person name="Hibbett D.S."/>
            <person name="Martin F."/>
        </authorList>
    </citation>
    <scope>NUCLEOTIDE SEQUENCE [LARGE SCALE GENOMIC DNA]</scope>
    <source>
        <strain evidence="3">Zn</strain>
    </source>
</reference>
<protein>
    <recommendedName>
        <fullName evidence="1">PDZ domain-containing protein</fullName>
    </recommendedName>
</protein>
<evidence type="ECO:0000259" key="1">
    <source>
        <dbReference type="PROSITE" id="PS50106"/>
    </source>
</evidence>
<dbReference type="STRING" id="913774.A0A0C3HND1"/>
<dbReference type="Pfam" id="PF05299">
    <property type="entry name" value="Peptidase_M61"/>
    <property type="match status" value="1"/>
</dbReference>
<evidence type="ECO:0000313" key="3">
    <source>
        <dbReference type="Proteomes" id="UP000054321"/>
    </source>
</evidence>
<dbReference type="Proteomes" id="UP000054321">
    <property type="component" value="Unassembled WGS sequence"/>
</dbReference>
<dbReference type="SUPFAM" id="SSF50156">
    <property type="entry name" value="PDZ domain-like"/>
    <property type="match status" value="1"/>
</dbReference>
<reference evidence="2 3" key="1">
    <citation type="submission" date="2014-04" db="EMBL/GenBank/DDBJ databases">
        <authorList>
            <consortium name="DOE Joint Genome Institute"/>
            <person name="Kuo A."/>
            <person name="Martino E."/>
            <person name="Perotto S."/>
            <person name="Kohler A."/>
            <person name="Nagy L.G."/>
            <person name="Floudas D."/>
            <person name="Copeland A."/>
            <person name="Barry K.W."/>
            <person name="Cichocki N."/>
            <person name="Veneault-Fourrey C."/>
            <person name="LaButti K."/>
            <person name="Lindquist E.A."/>
            <person name="Lipzen A."/>
            <person name="Lundell T."/>
            <person name="Morin E."/>
            <person name="Murat C."/>
            <person name="Sun H."/>
            <person name="Tunlid A."/>
            <person name="Henrissat B."/>
            <person name="Grigoriev I.V."/>
            <person name="Hibbett D.S."/>
            <person name="Martin F."/>
            <person name="Nordberg H.P."/>
            <person name="Cantor M.N."/>
            <person name="Hua S.X."/>
        </authorList>
    </citation>
    <scope>NUCLEOTIDE SEQUENCE [LARGE SCALE GENOMIC DNA]</scope>
    <source>
        <strain evidence="2 3">Zn</strain>
    </source>
</reference>
<keyword evidence="3" id="KW-1185">Reference proteome</keyword>
<dbReference type="HOGENOM" id="CLU_024392_1_0_1"/>
<dbReference type="EMBL" id="KN832873">
    <property type="protein sequence ID" value="KIN03842.1"/>
    <property type="molecule type" value="Genomic_DNA"/>
</dbReference>
<sequence>MSRFLWNPLTACKAAMTSLSILSKWSVPTRPSISLTLTPNFNASEHIVSLSAILVVQDARQVNSGDVLFEMKMIEGNVPSNDYQGSNSLKATDDNGVLSLSFSDTSNGMRYWYPSRLTEGIITAQFEAFPREVDEQTPVGPRVDLRMDQGGIIGAANSFIPVPPSDDTIFDIHLNWNLTAAPNGTTVVCSFGDGATSSKTGVVDILTTSTFMAGPIQKYTQKIALENGVTETFGVYWFGSPRTFDIEKGARMSADLFAKMAQFFKDTEESYRIFLRFNPYRGFGGSGFLRSFVLEYDPYQTIEENVLLYIFAHEMVHNWPLMEQEAEGDSEEGAWYTEGIADYYSRILPYKFGLINEQQFMQAMNVEASSYYTNPNRELTDDEANERAWEDVAIQRLPYSRGAMYLFDANGKIMEKSGGARSIDKPVLELLRRQENRQKHGLKEWLLLMVQELGPRAEEDWKMMSRGELIVPISNAVGSDFKLVRSDQEPWELGFSSSSLSSRIIGGLIPGSRAAEAGLRVGDIIVRNDVVFNSADNYERNMTLLIKRGETEINVSYWPRKWEKVECWQWARHSEENSRLEL</sequence>
<dbReference type="InterPro" id="IPR027268">
    <property type="entry name" value="Peptidase_M4/M1_CTD_sf"/>
</dbReference>
<dbReference type="InterPro" id="IPR001478">
    <property type="entry name" value="PDZ"/>
</dbReference>
<dbReference type="InterPro" id="IPR007963">
    <property type="entry name" value="Peptidase_M61_catalytic"/>
</dbReference>
<accession>A0A0C3HND1</accession>
<proteinExistence type="predicted"/>
<evidence type="ECO:0000313" key="2">
    <source>
        <dbReference type="EMBL" id="KIN03842.1"/>
    </source>
</evidence>
<dbReference type="AlphaFoldDB" id="A0A0C3HND1"/>
<name>A0A0C3HND1_OIDMZ</name>
<organism evidence="2 3">
    <name type="scientific">Oidiodendron maius (strain Zn)</name>
    <dbReference type="NCBI Taxonomy" id="913774"/>
    <lineage>
        <taxon>Eukaryota</taxon>
        <taxon>Fungi</taxon>
        <taxon>Dikarya</taxon>
        <taxon>Ascomycota</taxon>
        <taxon>Pezizomycotina</taxon>
        <taxon>Leotiomycetes</taxon>
        <taxon>Leotiomycetes incertae sedis</taxon>
        <taxon>Myxotrichaceae</taxon>
        <taxon>Oidiodendron</taxon>
    </lineage>
</organism>
<dbReference type="Gene3D" id="1.10.390.10">
    <property type="entry name" value="Neutral Protease Domain 2"/>
    <property type="match status" value="1"/>
</dbReference>
<dbReference type="InParanoid" id="A0A0C3HND1"/>